<proteinExistence type="predicted"/>
<accession>B8IDL2</accession>
<name>B8IDL2_METNO</name>
<sequence length="66" mass="7531">MRRLAPAICSGNCICKTQQCSLKLASSYANIVSSICKDRKFDEKLPNEINNFSVKFTRHRRLIALQ</sequence>
<dbReference type="AlphaFoldDB" id="B8IDL2"/>
<gene>
    <name evidence="1" type="ordered locus">Mnod_0546</name>
</gene>
<evidence type="ECO:0000313" key="2">
    <source>
        <dbReference type="Proteomes" id="UP000008207"/>
    </source>
</evidence>
<dbReference type="EMBL" id="CP001349">
    <property type="protein sequence ID" value="ACL55584.1"/>
    <property type="molecule type" value="Genomic_DNA"/>
</dbReference>
<evidence type="ECO:0000313" key="1">
    <source>
        <dbReference type="EMBL" id="ACL55584.1"/>
    </source>
</evidence>
<dbReference type="Proteomes" id="UP000008207">
    <property type="component" value="Chromosome"/>
</dbReference>
<dbReference type="KEGG" id="mno:Mnod_0546"/>
<organism evidence="1 2">
    <name type="scientific">Methylobacterium nodulans (strain LMG 21967 / CNCM I-2342 / ORS 2060)</name>
    <dbReference type="NCBI Taxonomy" id="460265"/>
    <lineage>
        <taxon>Bacteria</taxon>
        <taxon>Pseudomonadati</taxon>
        <taxon>Pseudomonadota</taxon>
        <taxon>Alphaproteobacteria</taxon>
        <taxon>Hyphomicrobiales</taxon>
        <taxon>Methylobacteriaceae</taxon>
        <taxon>Methylobacterium</taxon>
    </lineage>
</organism>
<dbReference type="HOGENOM" id="CLU_2826185_0_0_5"/>
<reference evidence="1 2" key="1">
    <citation type="submission" date="2009-01" db="EMBL/GenBank/DDBJ databases">
        <title>Complete sequence of chromosome of Methylobacterium nodulans ORS 2060.</title>
        <authorList>
            <consortium name="US DOE Joint Genome Institute"/>
            <person name="Lucas S."/>
            <person name="Copeland A."/>
            <person name="Lapidus A."/>
            <person name="Glavina del Rio T."/>
            <person name="Dalin E."/>
            <person name="Tice H."/>
            <person name="Bruce D."/>
            <person name="Goodwin L."/>
            <person name="Pitluck S."/>
            <person name="Sims D."/>
            <person name="Brettin T."/>
            <person name="Detter J.C."/>
            <person name="Han C."/>
            <person name="Larimer F."/>
            <person name="Land M."/>
            <person name="Hauser L."/>
            <person name="Kyrpides N."/>
            <person name="Ivanova N."/>
            <person name="Marx C.J."/>
            <person name="Richardson P."/>
        </authorList>
    </citation>
    <scope>NUCLEOTIDE SEQUENCE [LARGE SCALE GENOMIC DNA]</scope>
    <source>
        <strain evidence="2">LMG 21967 / CNCM I-2342 / ORS 2060</strain>
    </source>
</reference>
<protein>
    <submittedName>
        <fullName evidence="1">Uncharacterized protein</fullName>
    </submittedName>
</protein>
<keyword evidence="2" id="KW-1185">Reference proteome</keyword>